<dbReference type="Bgee" id="ENSORLG00000023032">
    <property type="expression patterns" value="Expressed in liver and 9 other cell types or tissues"/>
</dbReference>
<evidence type="ECO:0000313" key="4">
    <source>
        <dbReference type="Proteomes" id="UP000001038"/>
    </source>
</evidence>
<sequence>KMLCYVCVFCFVLLGVGEFRLRAVPPLWVSGCRTQESRQLTQRVWGSRNKCRSPEGGAAGASQPDDRKVQHQHGDFPKHGNRRHGANEQLKDGELQRLTASGVTPSHVLKKRGSPDKSLHY</sequence>
<reference evidence="3 4" key="1">
    <citation type="journal article" date="2007" name="Nature">
        <title>The medaka draft genome and insights into vertebrate genome evolution.</title>
        <authorList>
            <person name="Kasahara M."/>
            <person name="Naruse K."/>
            <person name="Sasaki S."/>
            <person name="Nakatani Y."/>
            <person name="Qu W."/>
            <person name="Ahsan B."/>
            <person name="Yamada T."/>
            <person name="Nagayasu Y."/>
            <person name="Doi K."/>
            <person name="Kasai Y."/>
            <person name="Jindo T."/>
            <person name="Kobayashi D."/>
            <person name="Shimada A."/>
            <person name="Toyoda A."/>
            <person name="Kuroki Y."/>
            <person name="Fujiyama A."/>
            <person name="Sasaki T."/>
            <person name="Shimizu A."/>
            <person name="Asakawa S."/>
            <person name="Shimizu N."/>
            <person name="Hashimoto S."/>
            <person name="Yang J."/>
            <person name="Lee Y."/>
            <person name="Matsushima K."/>
            <person name="Sugano S."/>
            <person name="Sakaizumi M."/>
            <person name="Narita T."/>
            <person name="Ohishi K."/>
            <person name="Haga S."/>
            <person name="Ohta F."/>
            <person name="Nomoto H."/>
            <person name="Nogata K."/>
            <person name="Morishita T."/>
            <person name="Endo T."/>
            <person name="Shin-I T."/>
            <person name="Takeda H."/>
            <person name="Morishita S."/>
            <person name="Kohara Y."/>
        </authorList>
    </citation>
    <scope>NUCLEOTIDE SEQUENCE [LARGE SCALE GENOMIC DNA]</scope>
    <source>
        <strain evidence="3 4">Hd-rR</strain>
    </source>
</reference>
<dbReference type="Ensembl" id="ENSORLT00000036935.1">
    <property type="protein sequence ID" value="ENSORLP00000032712.1"/>
    <property type="gene ID" value="ENSORLG00000023032.1"/>
</dbReference>
<feature type="region of interest" description="Disordered" evidence="1">
    <location>
        <begin position="43"/>
        <end position="121"/>
    </location>
</feature>
<reference evidence="3" key="2">
    <citation type="submission" date="2025-08" db="UniProtKB">
        <authorList>
            <consortium name="Ensembl"/>
        </authorList>
    </citation>
    <scope>IDENTIFICATION</scope>
    <source>
        <strain evidence="3">Hd-rR</strain>
    </source>
</reference>
<proteinExistence type="predicted"/>
<dbReference type="AlphaFoldDB" id="A0A3B3HLE5"/>
<feature type="compositionally biased region" description="Basic and acidic residues" evidence="1">
    <location>
        <begin position="64"/>
        <end position="78"/>
    </location>
</feature>
<dbReference type="InParanoid" id="A0A3B3HLE5"/>
<organism evidence="3 4">
    <name type="scientific">Oryzias latipes</name>
    <name type="common">Japanese rice fish</name>
    <name type="synonym">Japanese killifish</name>
    <dbReference type="NCBI Taxonomy" id="8090"/>
    <lineage>
        <taxon>Eukaryota</taxon>
        <taxon>Metazoa</taxon>
        <taxon>Chordata</taxon>
        <taxon>Craniata</taxon>
        <taxon>Vertebrata</taxon>
        <taxon>Euteleostomi</taxon>
        <taxon>Actinopterygii</taxon>
        <taxon>Neopterygii</taxon>
        <taxon>Teleostei</taxon>
        <taxon>Neoteleostei</taxon>
        <taxon>Acanthomorphata</taxon>
        <taxon>Ovalentaria</taxon>
        <taxon>Atherinomorphae</taxon>
        <taxon>Beloniformes</taxon>
        <taxon>Adrianichthyidae</taxon>
        <taxon>Oryziinae</taxon>
        <taxon>Oryzias</taxon>
    </lineage>
</organism>
<keyword evidence="2" id="KW-0732">Signal</keyword>
<name>A0A3B3HLE5_ORYLA</name>
<protein>
    <submittedName>
        <fullName evidence="3">Uncharacterized protein</fullName>
    </submittedName>
</protein>
<accession>A0A3B3HLE5</accession>
<evidence type="ECO:0000256" key="2">
    <source>
        <dbReference type="SAM" id="SignalP"/>
    </source>
</evidence>
<dbReference type="Proteomes" id="UP000001038">
    <property type="component" value="Chromosome 17"/>
</dbReference>
<keyword evidence="4" id="KW-1185">Reference proteome</keyword>
<feature type="chain" id="PRO_5017444335" evidence="2">
    <location>
        <begin position="18"/>
        <end position="121"/>
    </location>
</feature>
<feature type="compositionally biased region" description="Basic and acidic residues" evidence="1">
    <location>
        <begin position="85"/>
        <end position="95"/>
    </location>
</feature>
<feature type="signal peptide" evidence="2">
    <location>
        <begin position="1"/>
        <end position="17"/>
    </location>
</feature>
<reference evidence="3" key="3">
    <citation type="submission" date="2025-09" db="UniProtKB">
        <authorList>
            <consortium name="Ensembl"/>
        </authorList>
    </citation>
    <scope>IDENTIFICATION</scope>
    <source>
        <strain evidence="3">Hd-rR</strain>
    </source>
</reference>
<evidence type="ECO:0000313" key="3">
    <source>
        <dbReference type="Ensembl" id="ENSORLP00000032712.1"/>
    </source>
</evidence>
<evidence type="ECO:0000256" key="1">
    <source>
        <dbReference type="SAM" id="MobiDB-lite"/>
    </source>
</evidence>